<comment type="caution">
    <text evidence="1">The sequence shown here is derived from an EMBL/GenBank/DDBJ whole genome shotgun (WGS) entry which is preliminary data.</text>
</comment>
<dbReference type="RefSeq" id="WP_183559467.1">
    <property type="nucleotide sequence ID" value="NZ_CBCSLB010000009.1"/>
</dbReference>
<dbReference type="Proteomes" id="UP000518605">
    <property type="component" value="Unassembled WGS sequence"/>
</dbReference>
<evidence type="ECO:0000313" key="2">
    <source>
        <dbReference type="Proteomes" id="UP000518605"/>
    </source>
</evidence>
<dbReference type="EMBL" id="JACHXW010000002">
    <property type="protein sequence ID" value="MBB3150995.1"/>
    <property type="molecule type" value="Genomic_DNA"/>
</dbReference>
<reference evidence="1 2" key="1">
    <citation type="submission" date="2020-08" db="EMBL/GenBank/DDBJ databases">
        <title>Genomic Encyclopedia of Type Strains, Phase III (KMG-III): the genomes of soil and plant-associated and newly described type strains.</title>
        <authorList>
            <person name="Whitman W."/>
        </authorList>
    </citation>
    <scope>NUCLEOTIDE SEQUENCE [LARGE SCALE GENOMIC DNA]</scope>
    <source>
        <strain evidence="1 2">CECT 8234</strain>
    </source>
</reference>
<proteinExistence type="predicted"/>
<sequence>MKADLDATTNSMAPTEEEMIKLGEDMENMDTNAEVIEKGLVPDPAQ</sequence>
<name>A0A7W5C4E1_9BACL</name>
<accession>A0A7W5C4E1</accession>
<evidence type="ECO:0000313" key="1">
    <source>
        <dbReference type="EMBL" id="MBB3150995.1"/>
    </source>
</evidence>
<keyword evidence="2" id="KW-1185">Reference proteome</keyword>
<gene>
    <name evidence="1" type="ORF">FHS16_001029</name>
</gene>
<dbReference type="AlphaFoldDB" id="A0A7W5C4E1"/>
<organism evidence="1 2">
    <name type="scientific">Paenibacillus endophyticus</name>
    <dbReference type="NCBI Taxonomy" id="1294268"/>
    <lineage>
        <taxon>Bacteria</taxon>
        <taxon>Bacillati</taxon>
        <taxon>Bacillota</taxon>
        <taxon>Bacilli</taxon>
        <taxon>Bacillales</taxon>
        <taxon>Paenibacillaceae</taxon>
        <taxon>Paenibacillus</taxon>
    </lineage>
</organism>
<protein>
    <submittedName>
        <fullName evidence="1">Uncharacterized protein</fullName>
    </submittedName>
</protein>